<name>A0ABS2P4J3_9BACI</name>
<sequence>MINVQIDQVLETLGTYQDTEITYTICTIPDQPLSITYLRNNRCFQIVRDKQGIVEHFSDIEAASSAIKSALSQVV</sequence>
<evidence type="ECO:0000313" key="1">
    <source>
        <dbReference type="EMBL" id="MBM7621305.1"/>
    </source>
</evidence>
<reference evidence="1 2" key="1">
    <citation type="submission" date="2021-01" db="EMBL/GenBank/DDBJ databases">
        <title>Genomic Encyclopedia of Type Strains, Phase IV (KMG-IV): sequencing the most valuable type-strain genomes for metagenomic binning, comparative biology and taxonomic classification.</title>
        <authorList>
            <person name="Goeker M."/>
        </authorList>
    </citation>
    <scope>NUCLEOTIDE SEQUENCE [LARGE SCALE GENOMIC DNA]</scope>
    <source>
        <strain evidence="1 2">DSM 25879</strain>
    </source>
</reference>
<evidence type="ECO:0000313" key="2">
    <source>
        <dbReference type="Proteomes" id="UP000737402"/>
    </source>
</evidence>
<dbReference type="Proteomes" id="UP000737402">
    <property type="component" value="Unassembled WGS sequence"/>
</dbReference>
<protein>
    <submittedName>
        <fullName evidence="1">Uncharacterized protein</fullName>
    </submittedName>
</protein>
<organism evidence="1 2">
    <name type="scientific">Sutcliffiella tianshenii</name>
    <dbReference type="NCBI Taxonomy" id="1463404"/>
    <lineage>
        <taxon>Bacteria</taxon>
        <taxon>Bacillati</taxon>
        <taxon>Bacillota</taxon>
        <taxon>Bacilli</taxon>
        <taxon>Bacillales</taxon>
        <taxon>Bacillaceae</taxon>
        <taxon>Sutcliffiella</taxon>
    </lineage>
</organism>
<keyword evidence="2" id="KW-1185">Reference proteome</keyword>
<proteinExistence type="predicted"/>
<dbReference type="EMBL" id="JAFBED010000006">
    <property type="protein sequence ID" value="MBM7621305.1"/>
    <property type="molecule type" value="Genomic_DNA"/>
</dbReference>
<accession>A0ABS2P4J3</accession>
<comment type="caution">
    <text evidence="1">The sequence shown here is derived from an EMBL/GenBank/DDBJ whole genome shotgun (WGS) entry which is preliminary data.</text>
</comment>
<dbReference type="RefSeq" id="WP_204418072.1">
    <property type="nucleotide sequence ID" value="NZ_JAFBED010000006.1"/>
</dbReference>
<gene>
    <name evidence="1" type="ORF">JOC95_003178</name>
</gene>